<keyword evidence="12" id="KW-1185">Reference proteome</keyword>
<evidence type="ECO:0000313" key="12">
    <source>
        <dbReference type="Proteomes" id="UP000377595"/>
    </source>
</evidence>
<feature type="transmembrane region" description="Helical" evidence="9">
    <location>
        <begin position="127"/>
        <end position="148"/>
    </location>
</feature>
<dbReference type="Gene3D" id="3.30.565.10">
    <property type="entry name" value="Histidine kinase-like ATPase, C-terminal domain"/>
    <property type="match status" value="1"/>
</dbReference>
<accession>A0A5M3Y1N0</accession>
<feature type="domain" description="Histidine kinase/HSP90-like ATPase" evidence="10">
    <location>
        <begin position="277"/>
        <end position="368"/>
    </location>
</feature>
<evidence type="ECO:0000256" key="2">
    <source>
        <dbReference type="ARBA" id="ARBA00012438"/>
    </source>
</evidence>
<feature type="transmembrane region" description="Helical" evidence="9">
    <location>
        <begin position="6"/>
        <end position="24"/>
    </location>
</feature>
<keyword evidence="9" id="KW-1133">Transmembrane helix</keyword>
<dbReference type="Proteomes" id="UP000377595">
    <property type="component" value="Unassembled WGS sequence"/>
</dbReference>
<evidence type="ECO:0000313" key="11">
    <source>
        <dbReference type="EMBL" id="GES27160.1"/>
    </source>
</evidence>
<dbReference type="OrthoDB" id="227596at2"/>
<dbReference type="EMBL" id="BLAF01000112">
    <property type="protein sequence ID" value="GES27160.1"/>
    <property type="molecule type" value="Genomic_DNA"/>
</dbReference>
<dbReference type="AlphaFoldDB" id="A0A5M3Y1N0"/>
<dbReference type="InterPro" id="IPR055558">
    <property type="entry name" value="DUF7134"/>
</dbReference>
<dbReference type="InterPro" id="IPR050482">
    <property type="entry name" value="Sensor_HK_TwoCompSys"/>
</dbReference>
<keyword evidence="3" id="KW-0597">Phosphoprotein</keyword>
<reference evidence="11 12" key="1">
    <citation type="submission" date="2019-10" db="EMBL/GenBank/DDBJ databases">
        <title>Whole genome shotgun sequence of Acrocarpospora pleiomorpha NBRC 16267.</title>
        <authorList>
            <person name="Ichikawa N."/>
            <person name="Kimura A."/>
            <person name="Kitahashi Y."/>
            <person name="Komaki H."/>
            <person name="Oguchi A."/>
        </authorList>
    </citation>
    <scope>NUCLEOTIDE SEQUENCE [LARGE SCALE GENOMIC DNA]</scope>
    <source>
        <strain evidence="11 12">NBRC 16267</strain>
    </source>
</reference>
<feature type="transmembrane region" description="Helical" evidence="9">
    <location>
        <begin position="61"/>
        <end position="83"/>
    </location>
</feature>
<keyword evidence="9" id="KW-0472">Membrane</keyword>
<organism evidence="11 12">
    <name type="scientific">Acrocarpospora pleiomorpha</name>
    <dbReference type="NCBI Taxonomy" id="90975"/>
    <lineage>
        <taxon>Bacteria</taxon>
        <taxon>Bacillati</taxon>
        <taxon>Actinomycetota</taxon>
        <taxon>Actinomycetes</taxon>
        <taxon>Streptosporangiales</taxon>
        <taxon>Streptosporangiaceae</taxon>
        <taxon>Acrocarpospora</taxon>
    </lineage>
</organism>
<dbReference type="SMART" id="SM00387">
    <property type="entry name" value="HATPase_c"/>
    <property type="match status" value="1"/>
</dbReference>
<dbReference type="Pfam" id="PF23539">
    <property type="entry name" value="DUF7134"/>
    <property type="match status" value="1"/>
</dbReference>
<name>A0A5M3Y1N0_9ACTN</name>
<dbReference type="Gene3D" id="1.20.5.1930">
    <property type="match status" value="1"/>
</dbReference>
<keyword evidence="7" id="KW-0067">ATP-binding</keyword>
<protein>
    <recommendedName>
        <fullName evidence="2">histidine kinase</fullName>
        <ecNumber evidence="2">2.7.13.3</ecNumber>
    </recommendedName>
</protein>
<dbReference type="RefSeq" id="WP_155351824.1">
    <property type="nucleotide sequence ID" value="NZ_BAAAHM010000048.1"/>
</dbReference>
<dbReference type="CDD" id="cd16917">
    <property type="entry name" value="HATPase_UhpB-NarQ-NarX-like"/>
    <property type="match status" value="1"/>
</dbReference>
<evidence type="ECO:0000256" key="8">
    <source>
        <dbReference type="ARBA" id="ARBA00023012"/>
    </source>
</evidence>
<dbReference type="PANTHER" id="PTHR24421:SF10">
    <property type="entry name" value="NITRATE_NITRITE SENSOR PROTEIN NARQ"/>
    <property type="match status" value="1"/>
</dbReference>
<evidence type="ECO:0000256" key="6">
    <source>
        <dbReference type="ARBA" id="ARBA00022777"/>
    </source>
</evidence>
<dbReference type="Pfam" id="PF07730">
    <property type="entry name" value="HisKA_3"/>
    <property type="match status" value="1"/>
</dbReference>
<dbReference type="InterPro" id="IPR036890">
    <property type="entry name" value="HATPase_C_sf"/>
</dbReference>
<dbReference type="PANTHER" id="PTHR24421">
    <property type="entry name" value="NITRATE/NITRITE SENSOR PROTEIN NARX-RELATED"/>
    <property type="match status" value="1"/>
</dbReference>
<keyword evidence="5" id="KW-0547">Nucleotide-binding</keyword>
<evidence type="ECO:0000256" key="3">
    <source>
        <dbReference type="ARBA" id="ARBA00022553"/>
    </source>
</evidence>
<evidence type="ECO:0000256" key="4">
    <source>
        <dbReference type="ARBA" id="ARBA00022679"/>
    </source>
</evidence>
<proteinExistence type="predicted"/>
<keyword evidence="4" id="KW-0808">Transferase</keyword>
<evidence type="ECO:0000256" key="9">
    <source>
        <dbReference type="SAM" id="Phobius"/>
    </source>
</evidence>
<dbReference type="GO" id="GO:0005524">
    <property type="term" value="F:ATP binding"/>
    <property type="evidence" value="ECO:0007669"/>
    <property type="project" value="UniProtKB-KW"/>
</dbReference>
<dbReference type="Pfam" id="PF02518">
    <property type="entry name" value="HATPase_c"/>
    <property type="match status" value="1"/>
</dbReference>
<evidence type="ECO:0000256" key="7">
    <source>
        <dbReference type="ARBA" id="ARBA00022840"/>
    </source>
</evidence>
<feature type="transmembrane region" description="Helical" evidence="9">
    <location>
        <begin position="36"/>
        <end position="55"/>
    </location>
</feature>
<keyword evidence="8" id="KW-0902">Two-component regulatory system</keyword>
<dbReference type="InterPro" id="IPR011712">
    <property type="entry name" value="Sig_transdc_His_kin_sub3_dim/P"/>
</dbReference>
<keyword evidence="6 11" id="KW-0418">Kinase</keyword>
<gene>
    <name evidence="11" type="ORF">Aple_100590</name>
</gene>
<dbReference type="GO" id="GO:0000155">
    <property type="term" value="F:phosphorelay sensor kinase activity"/>
    <property type="evidence" value="ECO:0007669"/>
    <property type="project" value="InterPro"/>
</dbReference>
<dbReference type="SUPFAM" id="SSF55874">
    <property type="entry name" value="ATPase domain of HSP90 chaperone/DNA topoisomerase II/histidine kinase"/>
    <property type="match status" value="1"/>
</dbReference>
<comment type="caution">
    <text evidence="11">The sequence shown here is derived from an EMBL/GenBank/DDBJ whole genome shotgun (WGS) entry which is preliminary data.</text>
</comment>
<comment type="catalytic activity">
    <reaction evidence="1">
        <text>ATP + protein L-histidine = ADP + protein N-phospho-L-histidine.</text>
        <dbReference type="EC" id="2.7.13.3"/>
    </reaction>
</comment>
<dbReference type="InterPro" id="IPR003594">
    <property type="entry name" value="HATPase_dom"/>
</dbReference>
<sequence length="378" mass="40051">MSGRTSALAVDGVLGAGVLVALLVERFMLDAAPASGWDAAAGVVAGVGLAVAVALRRRVPFGAFVLSAAALCFEVLVASPSWLAPYANLLGVFSVALYAGRRQAWWGLGILLGCIGVYFAARDVTAPTQPAGVLLVWLAMWSVGYAMARRREEQQTARRLIQERAVAGERARIARELHDLVGHTVNLMLMQAGAGRRVLDKDPAKARGLLSDLERAGRDALTELDRVLGVLRSDDPDGDRPADASGVATLPDLAQRMSQAGLRVTVQVGAGLDLPRSLDLTAYRIVQESLTNALKHADASGADVTLRRDGQWLEVVIRDDGRGPAVGYRPGRGLLGIRERVALFEGTVTYGPAGRGGFQVHARLPLTSVTTAAEEPAR</sequence>
<feature type="transmembrane region" description="Helical" evidence="9">
    <location>
        <begin position="104"/>
        <end position="121"/>
    </location>
</feature>
<evidence type="ECO:0000256" key="5">
    <source>
        <dbReference type="ARBA" id="ARBA00022741"/>
    </source>
</evidence>
<dbReference type="GO" id="GO:0046983">
    <property type="term" value="F:protein dimerization activity"/>
    <property type="evidence" value="ECO:0007669"/>
    <property type="project" value="InterPro"/>
</dbReference>
<keyword evidence="9" id="KW-0812">Transmembrane</keyword>
<evidence type="ECO:0000259" key="10">
    <source>
        <dbReference type="SMART" id="SM00387"/>
    </source>
</evidence>
<dbReference type="GO" id="GO:0016020">
    <property type="term" value="C:membrane"/>
    <property type="evidence" value="ECO:0007669"/>
    <property type="project" value="InterPro"/>
</dbReference>
<dbReference type="EC" id="2.7.13.3" evidence="2"/>
<evidence type="ECO:0000256" key="1">
    <source>
        <dbReference type="ARBA" id="ARBA00000085"/>
    </source>
</evidence>